<feature type="region of interest" description="Disordered" evidence="10">
    <location>
        <begin position="302"/>
        <end position="332"/>
    </location>
</feature>
<feature type="compositionally biased region" description="Low complexity" evidence="10">
    <location>
        <begin position="79"/>
        <end position="88"/>
    </location>
</feature>
<feature type="region of interest" description="Disordered" evidence="10">
    <location>
        <begin position="501"/>
        <end position="546"/>
    </location>
</feature>
<keyword evidence="3" id="KW-0677">Repeat</keyword>
<feature type="compositionally biased region" description="Low complexity" evidence="10">
    <location>
        <begin position="665"/>
        <end position="694"/>
    </location>
</feature>
<dbReference type="GO" id="GO:0008270">
    <property type="term" value="F:zinc ion binding"/>
    <property type="evidence" value="ECO:0007669"/>
    <property type="project" value="UniProtKB-KW"/>
</dbReference>
<comment type="subcellular location">
    <subcellularLocation>
        <location evidence="1">Nucleus</location>
    </subcellularLocation>
</comment>
<dbReference type="Pfam" id="PF00096">
    <property type="entry name" value="zf-C2H2"/>
    <property type="match status" value="2"/>
</dbReference>
<keyword evidence="6" id="KW-0805">Transcription regulation</keyword>
<dbReference type="FunFam" id="3.30.160.60:FF:000100">
    <property type="entry name" value="Zinc finger 45-like"/>
    <property type="match status" value="1"/>
</dbReference>
<evidence type="ECO:0000259" key="11">
    <source>
        <dbReference type="PROSITE" id="PS50157"/>
    </source>
</evidence>
<evidence type="ECO:0000313" key="13">
    <source>
        <dbReference type="Proteomes" id="UP000011976"/>
    </source>
</evidence>
<evidence type="ECO:0000256" key="2">
    <source>
        <dbReference type="ARBA" id="ARBA00022723"/>
    </source>
</evidence>
<dbReference type="SUPFAM" id="SSF57667">
    <property type="entry name" value="beta-beta-alpha zinc fingers"/>
    <property type="match status" value="1"/>
</dbReference>
<keyword evidence="2" id="KW-0479">Metal-binding</keyword>
<feature type="domain" description="C2H2-type" evidence="11">
    <location>
        <begin position="642"/>
        <end position="669"/>
    </location>
</feature>
<evidence type="ECO:0000256" key="7">
    <source>
        <dbReference type="ARBA" id="ARBA00023163"/>
    </source>
</evidence>
<dbReference type="InterPro" id="IPR051061">
    <property type="entry name" value="Zinc_finger_trans_reg"/>
</dbReference>
<keyword evidence="8" id="KW-0539">Nucleus</keyword>
<evidence type="ECO:0000256" key="5">
    <source>
        <dbReference type="ARBA" id="ARBA00022833"/>
    </source>
</evidence>
<feature type="compositionally biased region" description="Low complexity" evidence="10">
    <location>
        <begin position="306"/>
        <end position="330"/>
    </location>
</feature>
<proteinExistence type="predicted"/>
<evidence type="ECO:0000256" key="9">
    <source>
        <dbReference type="PROSITE-ProRule" id="PRU00042"/>
    </source>
</evidence>
<keyword evidence="4 9" id="KW-0863">Zinc-finger</keyword>
<feature type="domain" description="C2H2-type" evidence="11">
    <location>
        <begin position="546"/>
        <end position="573"/>
    </location>
</feature>
<evidence type="ECO:0000256" key="6">
    <source>
        <dbReference type="ARBA" id="ARBA00023015"/>
    </source>
</evidence>
<dbReference type="SMART" id="SM00355">
    <property type="entry name" value="ZnF_C2H2"/>
    <property type="match status" value="3"/>
</dbReference>
<dbReference type="PROSITE" id="PS00028">
    <property type="entry name" value="ZINC_FINGER_C2H2_1"/>
    <property type="match status" value="1"/>
</dbReference>
<evidence type="ECO:0000256" key="1">
    <source>
        <dbReference type="ARBA" id="ARBA00004123"/>
    </source>
</evidence>
<evidence type="ECO:0000256" key="3">
    <source>
        <dbReference type="ARBA" id="ARBA00022737"/>
    </source>
</evidence>
<feature type="region of interest" description="Disordered" evidence="10">
    <location>
        <begin position="746"/>
        <end position="813"/>
    </location>
</feature>
<dbReference type="PANTHER" id="PTHR46179">
    <property type="entry name" value="ZINC FINGER PROTEIN"/>
    <property type="match status" value="1"/>
</dbReference>
<dbReference type="InterPro" id="IPR013087">
    <property type="entry name" value="Znf_C2H2_type"/>
</dbReference>
<dbReference type="GO" id="GO:0006357">
    <property type="term" value="P:regulation of transcription by RNA polymerase II"/>
    <property type="evidence" value="ECO:0007669"/>
    <property type="project" value="TreeGrafter"/>
</dbReference>
<protein>
    <submittedName>
        <fullName evidence="12">V-SNARE</fullName>
    </submittedName>
</protein>
<evidence type="ECO:0000256" key="4">
    <source>
        <dbReference type="ARBA" id="ARBA00022771"/>
    </source>
</evidence>
<dbReference type="InterPro" id="IPR036236">
    <property type="entry name" value="Znf_C2H2_sf"/>
</dbReference>
<keyword evidence="5" id="KW-0862">Zinc</keyword>
<gene>
    <name evidence="12" type="ORF">PANT_8d00007</name>
</gene>
<dbReference type="OrthoDB" id="8117402at2759"/>
<evidence type="ECO:0000256" key="10">
    <source>
        <dbReference type="SAM" id="MobiDB-lite"/>
    </source>
</evidence>
<dbReference type="STRING" id="1151754.M9MBU0"/>
<dbReference type="PROSITE" id="PS50157">
    <property type="entry name" value="ZINC_FINGER_C2H2_2"/>
    <property type="match status" value="3"/>
</dbReference>
<evidence type="ECO:0000313" key="12">
    <source>
        <dbReference type="EMBL" id="GAC72978.1"/>
    </source>
</evidence>
<feature type="compositionally biased region" description="Low complexity" evidence="10">
    <location>
        <begin position="523"/>
        <end position="543"/>
    </location>
</feature>
<sequence>MHLAILASLRRSSSSQAAPLLHCPGLSSFGEAAGGGAQSTWRRFNGPYAWKLQPLVERNCWKLVAAAALERRGDHPQQHIHQSSSTQHARSTGAQHEEEEEDEAAHKSACLRTSLFISLGRRALLHIIARKLHSAGRGPSATTTSPSAASPSATALSTLDATALLQSGDVHTPLVSSAAQDGALDTEAVPAVRPPSVSTDTISNDLAASLSAFANPATPIAADVLLPSAPPQNFDATTGSMLDAQAIQAQVEALIQSTSSAVADKAVVSQPPSIPSLPPASLLPAPLPQPLPAVHAVLEAAPQPDTRSSLQQSTTASAADTPDAAALRATSASRPNIASGAGFENTFAQYQFPQSADRALNMSGRNAEAEGAHLDGTQSPPTAANNGKQRVNTAMSELTREEEEKAADALIADIDAPAAAAGTSQRVKAEAFSGADLAAAAKAIGLEADADLLGGMDQDQRALAAAIRRLGDEHGEAAQKAIQQAAAAAAAAAAARASQELARAAAREQRSDEKMPHRAPDLARSSTPASAASSSSRARSGPSKRFPCPKCDKAFARAYNLNTHLSTHDPDPNRSKPFACPYPSCKSEGGRSFSRKHDLQRHVASIHENEAEPGIHGDPEEVVGGDTGGLVSLGLGTPGKKFRCNNCGRSFVRRDARNRHQCDGSGSPSDRLSESPSSSTYATSASPRPSASQSMVGGSAVTLPPIRPMVSALHAAAAAGTPLARLSPSSAAGRPANSLSKEVQAVAKQLQARVEAQSPGPQGHASSQRNAPPLASGERRNFPLSAISLYASTGTPHSNSSSSSSSGKVQIAK</sequence>
<dbReference type="GO" id="GO:0005634">
    <property type="term" value="C:nucleus"/>
    <property type="evidence" value="ECO:0007669"/>
    <property type="project" value="UniProtKB-SubCell"/>
</dbReference>
<dbReference type="Gene3D" id="3.30.160.60">
    <property type="entry name" value="Classic Zinc Finger"/>
    <property type="match status" value="2"/>
</dbReference>
<dbReference type="AlphaFoldDB" id="M9MBU0"/>
<dbReference type="Proteomes" id="UP000011976">
    <property type="component" value="Unassembled WGS sequence"/>
</dbReference>
<organism evidence="12 13">
    <name type="scientific">Pseudozyma antarctica (strain T-34)</name>
    <name type="common">Yeast</name>
    <name type="synonym">Candida antarctica</name>
    <dbReference type="NCBI Taxonomy" id="1151754"/>
    <lineage>
        <taxon>Eukaryota</taxon>
        <taxon>Fungi</taxon>
        <taxon>Dikarya</taxon>
        <taxon>Basidiomycota</taxon>
        <taxon>Ustilaginomycotina</taxon>
        <taxon>Ustilaginomycetes</taxon>
        <taxon>Ustilaginales</taxon>
        <taxon>Ustilaginaceae</taxon>
        <taxon>Moesziomyces</taxon>
    </lineage>
</organism>
<feature type="region of interest" description="Disordered" evidence="10">
    <location>
        <begin position="658"/>
        <end position="699"/>
    </location>
</feature>
<dbReference type="PANTHER" id="PTHR46179:SF13">
    <property type="entry name" value="C2H2-TYPE DOMAIN-CONTAINING PROTEIN"/>
    <property type="match status" value="1"/>
</dbReference>
<feature type="domain" description="C2H2-type" evidence="11">
    <location>
        <begin position="578"/>
        <end position="612"/>
    </location>
</feature>
<accession>M9MBU0</accession>
<feature type="compositionally biased region" description="Basic and acidic residues" evidence="10">
    <location>
        <begin position="505"/>
        <end position="521"/>
    </location>
</feature>
<name>M9MBU0_PSEA3</name>
<dbReference type="EMBL" id="DF196774">
    <property type="protein sequence ID" value="GAC72978.1"/>
    <property type="molecule type" value="Genomic_DNA"/>
</dbReference>
<evidence type="ECO:0000256" key="8">
    <source>
        <dbReference type="ARBA" id="ARBA00023242"/>
    </source>
</evidence>
<feature type="region of interest" description="Disordered" evidence="10">
    <location>
        <begin position="72"/>
        <end position="105"/>
    </location>
</feature>
<reference evidence="13" key="1">
    <citation type="journal article" date="2013" name="Genome Announc.">
        <title>Genome sequence of the basidiomycetous yeast Pseudozyma antarctica T-34, a producer of the glycolipid biosurfactants mannosylerythritol lipids.</title>
        <authorList>
            <person name="Morita T."/>
            <person name="Koike H."/>
            <person name="Koyama Y."/>
            <person name="Hagiwara H."/>
            <person name="Ito E."/>
            <person name="Fukuoka T."/>
            <person name="Imura T."/>
            <person name="Machida M."/>
            <person name="Kitamoto D."/>
        </authorList>
    </citation>
    <scope>NUCLEOTIDE SEQUENCE [LARGE SCALE GENOMIC DNA]</scope>
    <source>
        <strain evidence="13">T-34</strain>
    </source>
</reference>
<feature type="compositionally biased region" description="Polar residues" evidence="10">
    <location>
        <begin position="376"/>
        <end position="396"/>
    </location>
</feature>
<keyword evidence="7" id="KW-0804">Transcription</keyword>
<feature type="region of interest" description="Disordered" evidence="10">
    <location>
        <begin position="368"/>
        <end position="396"/>
    </location>
</feature>